<feature type="region of interest" description="Disordered" evidence="2">
    <location>
        <begin position="349"/>
        <end position="370"/>
    </location>
</feature>
<feature type="region of interest" description="Disordered" evidence="2">
    <location>
        <begin position="1499"/>
        <end position="1616"/>
    </location>
</feature>
<evidence type="ECO:0000256" key="1">
    <source>
        <dbReference type="SAM" id="Coils"/>
    </source>
</evidence>
<dbReference type="SUPFAM" id="SSF52540">
    <property type="entry name" value="P-loop containing nucleoside triphosphate hydrolases"/>
    <property type="match status" value="1"/>
</dbReference>
<accession>A0AA44ZNH8</accession>
<feature type="domain" description="Restriction endonuclease type II-like" evidence="5">
    <location>
        <begin position="1397"/>
        <end position="1489"/>
    </location>
</feature>
<dbReference type="Gene3D" id="3.40.50.300">
    <property type="entry name" value="P-loop containing nucleotide triphosphate hydrolases"/>
    <property type="match status" value="3"/>
</dbReference>
<proteinExistence type="predicted"/>
<reference evidence="6 7" key="1">
    <citation type="submission" date="2017-11" db="EMBL/GenBank/DDBJ databases">
        <title>Sequencing the genomes of 1000 actinobacteria strains.</title>
        <authorList>
            <person name="Klenk H.-P."/>
        </authorList>
    </citation>
    <scope>NUCLEOTIDE SEQUENCE [LARGE SCALE GENOMIC DNA]</scope>
    <source>
        <strain evidence="6 7">DSM 44104</strain>
    </source>
</reference>
<dbReference type="Pfam" id="PF13086">
    <property type="entry name" value="AAA_11"/>
    <property type="match status" value="1"/>
</dbReference>
<dbReference type="Pfam" id="PF13087">
    <property type="entry name" value="AAA_12"/>
    <property type="match status" value="1"/>
</dbReference>
<evidence type="ECO:0000259" key="3">
    <source>
        <dbReference type="Pfam" id="PF13086"/>
    </source>
</evidence>
<dbReference type="EMBL" id="PHUJ01000003">
    <property type="protein sequence ID" value="PKB29842.1"/>
    <property type="molecule type" value="Genomic_DNA"/>
</dbReference>
<name>A0AA44ZNH8_PSEA5</name>
<dbReference type="CDD" id="cd18808">
    <property type="entry name" value="SF1_C_Upf1"/>
    <property type="match status" value="1"/>
</dbReference>
<dbReference type="SUPFAM" id="SSF52980">
    <property type="entry name" value="Restriction endonuclease-like"/>
    <property type="match status" value="1"/>
</dbReference>
<evidence type="ECO:0000313" key="6">
    <source>
        <dbReference type="EMBL" id="PKB29842.1"/>
    </source>
</evidence>
<dbReference type="InterPro" id="IPR049468">
    <property type="entry name" value="Restrct_endonuc-II-like_dom"/>
</dbReference>
<dbReference type="InterPro" id="IPR011335">
    <property type="entry name" value="Restrct_endonuc-II-like"/>
</dbReference>
<keyword evidence="1" id="KW-0175">Coiled coil</keyword>
<evidence type="ECO:0000313" key="7">
    <source>
        <dbReference type="Proteomes" id="UP000232453"/>
    </source>
</evidence>
<feature type="domain" description="DNA2/NAM7 helicase-like C-terminal" evidence="4">
    <location>
        <begin position="1169"/>
        <end position="1343"/>
    </location>
</feature>
<gene>
    <name evidence="6" type="ORF">ATL51_1488</name>
</gene>
<dbReference type="InterPro" id="IPR027417">
    <property type="entry name" value="P-loop_NTPase"/>
</dbReference>
<protein>
    <submittedName>
        <fullName evidence="6">Uncharacterized protein DUF559</fullName>
    </submittedName>
</protein>
<comment type="caution">
    <text evidence="6">The sequence shown here is derived from an EMBL/GenBank/DDBJ whole genome shotgun (WGS) entry which is preliminary data.</text>
</comment>
<dbReference type="Pfam" id="PF18741">
    <property type="entry name" value="MTES_1575"/>
    <property type="match status" value="1"/>
</dbReference>
<dbReference type="InterPro" id="IPR041677">
    <property type="entry name" value="DNA2/NAM7_AAA_11"/>
</dbReference>
<dbReference type="InterPro" id="IPR045055">
    <property type="entry name" value="DNA2/NAM7-like"/>
</dbReference>
<organism evidence="6 7">
    <name type="scientific">Pseudonocardia alni</name>
    <name type="common">Amycolata alni</name>
    <dbReference type="NCBI Taxonomy" id="33907"/>
    <lineage>
        <taxon>Bacteria</taxon>
        <taxon>Bacillati</taxon>
        <taxon>Actinomycetota</taxon>
        <taxon>Actinomycetes</taxon>
        <taxon>Pseudonocardiales</taxon>
        <taxon>Pseudonocardiaceae</taxon>
        <taxon>Pseudonocardia</taxon>
    </lineage>
</organism>
<feature type="compositionally biased region" description="Low complexity" evidence="2">
    <location>
        <begin position="1521"/>
        <end position="1532"/>
    </location>
</feature>
<dbReference type="PANTHER" id="PTHR10887:SF495">
    <property type="entry name" value="HELICASE SENATAXIN ISOFORM X1-RELATED"/>
    <property type="match status" value="1"/>
</dbReference>
<evidence type="ECO:0000256" key="2">
    <source>
        <dbReference type="SAM" id="MobiDB-lite"/>
    </source>
</evidence>
<dbReference type="InterPro" id="IPR041679">
    <property type="entry name" value="DNA2/NAM7-like_C"/>
</dbReference>
<evidence type="ECO:0000259" key="5">
    <source>
        <dbReference type="Pfam" id="PF18741"/>
    </source>
</evidence>
<dbReference type="GO" id="GO:0004386">
    <property type="term" value="F:helicase activity"/>
    <property type="evidence" value="ECO:0007669"/>
    <property type="project" value="InterPro"/>
</dbReference>
<dbReference type="InterPro" id="IPR047187">
    <property type="entry name" value="SF1_C_Upf1"/>
</dbReference>
<dbReference type="PANTHER" id="PTHR10887">
    <property type="entry name" value="DNA2/NAM7 HELICASE FAMILY"/>
    <property type="match status" value="1"/>
</dbReference>
<feature type="domain" description="DNA2/NAM7 helicase helicase" evidence="3">
    <location>
        <begin position="388"/>
        <end position="487"/>
    </location>
</feature>
<dbReference type="Proteomes" id="UP000232453">
    <property type="component" value="Unassembled WGS sequence"/>
</dbReference>
<dbReference type="RefSeq" id="WP_100878107.1">
    <property type="nucleotide sequence ID" value="NZ_JBICSI010000005.1"/>
</dbReference>
<feature type="compositionally biased region" description="Low complexity" evidence="2">
    <location>
        <begin position="1600"/>
        <end position="1616"/>
    </location>
</feature>
<dbReference type="Gene3D" id="3.40.960.10">
    <property type="entry name" value="VSR Endonuclease"/>
    <property type="match status" value="1"/>
</dbReference>
<feature type="coiled-coil region" evidence="1">
    <location>
        <begin position="495"/>
        <end position="522"/>
    </location>
</feature>
<sequence>MTDGVDTTTTTAPTGADPLAERAVRLFTFLGQAQQLRAPRVHDLDGYSRDGAVHWLHRVPEHPAVHCDLSGTTTDPGAPVLVVERVPRPAPPVPPADVRAWIDGGIDDAHSEPVLLDRRYVPDEHDEHGEHGEHGDGSGTMVLLSDLPDIAALHGTYLTTWRAWAETERRDERARAFYGDLFSTYVTATGHSEELEVVLGTGLLAWRPPGHAVVRRHLLTTTVVLAFDDDSGRLSVTVGDSASPSRLELEMLDPALVTNPALVNAVRGDVAADDLHPLDRDRAAEYTRRLVHSLSADAEYLDDDAPAPATDRPVAAFAPALLLRRRTQQGMVEIFRRITEQIATSGRVPAGLRPLIDPDSAPTVRSDGERADGAAVRLDDELFLPLPVNDVQRRILARVDGNAQTLVQGPPGTGKTHTAAVLISHLLAQGKRVLVTAHTDRALREVRGKLPDPIKPLAVSVIGSSREDMADLRVAVERIAAAAGDHDDHASRDAVQHHLSEIDRLRRERAALHNRALDARRHEVDVHDISGYRGTLASITLRLDGEREHLGWLEDFVEAPAGPPPLTSAGIRAWRDRLDDAELIADAPAAGRHLTAPGSVVAPDRFADLVTAEDRATANRARSDALRRHRCHPAMARLDPPTRSALAARLQEVRRGLHGLSQRGEPWIREALADVVGGRSGSWVSRRVTIGELLDESERALRALGPVVDVQAHGDRAELEHLARTVLAHLEAGGALKLGADGLPRTGLLTPKVVRQAAPLFERVRVSGVAPTDAARLRAFLTWLDGSRVLDALDRSWPSSVRVPAEDTLRERHDWHRSETGLLDRVLHLARELEAEERRLAELGVPAPHWPDPRDLDTLLALPAAVDAEEAARAATATVADIADRLEVEANRPGAEEAVVSLLDAVRRRDRAGYDRAHRRLDRLHHVRAELGERDTAARLLRAAAPGLHDAVVAAPQDPVWDARLPDFEQAWNRAVAATWIRGHGAPAANAIQREIAGVDDRIREHVQLLAAERAWSHAVSPQRLTRGSRASLEQYAALVRRFGKTGGQYRVQRAAEIRDAMDRCRPAVPVWIMPLYRIADQLTIAPDMFDVVIVDEASQAGLEASFLQYLAPRIVVIGDDKQVSPAAVGVDQQQLRDLAAQYLYDHTYRATWPDPQVSLFDLAKMFFQGMLTLTEHRRCVPEIIGFSNRIAYEPANVRLIPVRQFGADRLEPIRPVLVEGGYETGTTAKVNPPEVDAIVATIEECIADPRYDGQTFGVISLLGPAQAKAIEKKLLDRVLPEQWAARDLRDAADFQGSERDVMFLSMVAVPTETRRIMPLTQPAHVQRFNVAASRAKDQMWVFHSVRPEQLHNPEDMRFALLDHCYAIARRGEVDDEGAVTGLVPEDEKVAPFDSLFEQRVCNRLLDRGYSVVPQFPALGYSIDLVVTGASARLAIECDGDFWHGPDAHQRDMARQRELERCGWIFVRVLESEFYLDPARALAPVWERLAELRIHPSGRTVAGEGAGDGPTGDDAGPEPGGPAVPASLSAPVPIEPADMVGPDSTVTGSDNLTDEVAAPTSNPPPQPPDLDGSAIDHAPSADDDLDRGGPSLTIPGGDPGPAAAPGAVSDPGGPAVEITTTGATEYAVFTGSVPAVDAATRAQIIAGLVRVVEAEGPVLGHRLHLAYVAAAGGARVGSRISTTLNQALDGAVRRGVLLRDNPLRESGNKPCTYRTPDQPAVLVRELGPRGFDQIPPAELAAVMAEVARDLGRDDWTAVFRATIARYGITQVGSTIRRRLTAITRLVPEASD</sequence>
<evidence type="ECO:0000259" key="4">
    <source>
        <dbReference type="Pfam" id="PF13087"/>
    </source>
</evidence>